<dbReference type="GO" id="GO:0004386">
    <property type="term" value="F:helicase activity"/>
    <property type="evidence" value="ECO:0007669"/>
    <property type="project" value="UniProtKB-KW"/>
</dbReference>
<feature type="compositionally biased region" description="Low complexity" evidence="1">
    <location>
        <begin position="240"/>
        <end position="260"/>
    </location>
</feature>
<dbReference type="PANTHER" id="PTHR47958">
    <property type="entry name" value="ATP-DEPENDENT RNA HELICASE DBP3"/>
    <property type="match status" value="1"/>
</dbReference>
<feature type="compositionally biased region" description="Basic and acidic residues" evidence="1">
    <location>
        <begin position="134"/>
        <end position="162"/>
    </location>
</feature>
<dbReference type="Proteomes" id="UP001151699">
    <property type="component" value="Chromosome B"/>
</dbReference>
<gene>
    <name evidence="3" type="primary">DDX5_0</name>
    <name evidence="3" type="ORF">Bhyg_08796</name>
</gene>
<keyword evidence="3" id="KW-0067">ATP-binding</keyword>
<dbReference type="AlphaFoldDB" id="A0A9Q0N5C5"/>
<evidence type="ECO:0000313" key="3">
    <source>
        <dbReference type="EMBL" id="KAJ6643831.1"/>
    </source>
</evidence>
<keyword evidence="4" id="KW-1185">Reference proteome</keyword>
<protein>
    <submittedName>
        <fullName evidence="3">ATP-dependent RNA helicase DDX5</fullName>
    </submittedName>
</protein>
<feature type="region of interest" description="Disordered" evidence="1">
    <location>
        <begin position="95"/>
        <end position="299"/>
    </location>
</feature>
<dbReference type="SUPFAM" id="SSF52540">
    <property type="entry name" value="P-loop containing nucleoside triphosphate hydrolases"/>
    <property type="match status" value="1"/>
</dbReference>
<reference evidence="3" key="1">
    <citation type="submission" date="2022-07" db="EMBL/GenBank/DDBJ databases">
        <authorList>
            <person name="Trinca V."/>
            <person name="Uliana J.V.C."/>
            <person name="Torres T.T."/>
            <person name="Ward R.J."/>
            <person name="Monesi N."/>
        </authorList>
    </citation>
    <scope>NUCLEOTIDE SEQUENCE</scope>
    <source>
        <strain evidence="3">HSMRA1968</strain>
        <tissue evidence="3">Whole embryos</tissue>
    </source>
</reference>
<dbReference type="InterPro" id="IPR027417">
    <property type="entry name" value="P-loop_NTPase"/>
</dbReference>
<evidence type="ECO:0000256" key="1">
    <source>
        <dbReference type="SAM" id="MobiDB-lite"/>
    </source>
</evidence>
<keyword evidence="3" id="KW-0347">Helicase</keyword>
<comment type="caution">
    <text evidence="3">The sequence shown here is derived from an EMBL/GenBank/DDBJ whole genome shotgun (WGS) entry which is preliminary data.</text>
</comment>
<feature type="compositionally biased region" description="Polar residues" evidence="1">
    <location>
        <begin position="196"/>
        <end position="214"/>
    </location>
</feature>
<accession>A0A9Q0N5C5</accession>
<name>A0A9Q0N5C5_9DIPT</name>
<keyword evidence="3" id="KW-0378">Hydrolase</keyword>
<feature type="compositionally biased region" description="Polar residues" evidence="1">
    <location>
        <begin position="163"/>
        <end position="183"/>
    </location>
</feature>
<dbReference type="OrthoDB" id="196131at2759"/>
<organism evidence="3 4">
    <name type="scientific">Pseudolycoriella hygida</name>
    <dbReference type="NCBI Taxonomy" id="35572"/>
    <lineage>
        <taxon>Eukaryota</taxon>
        <taxon>Metazoa</taxon>
        <taxon>Ecdysozoa</taxon>
        <taxon>Arthropoda</taxon>
        <taxon>Hexapoda</taxon>
        <taxon>Insecta</taxon>
        <taxon>Pterygota</taxon>
        <taxon>Neoptera</taxon>
        <taxon>Endopterygota</taxon>
        <taxon>Diptera</taxon>
        <taxon>Nematocera</taxon>
        <taxon>Sciaroidea</taxon>
        <taxon>Sciaridae</taxon>
        <taxon>Pseudolycoriella</taxon>
    </lineage>
</organism>
<dbReference type="EMBL" id="WJQU01000002">
    <property type="protein sequence ID" value="KAJ6643831.1"/>
    <property type="molecule type" value="Genomic_DNA"/>
</dbReference>
<dbReference type="InterPro" id="IPR001650">
    <property type="entry name" value="Helicase_C-like"/>
</dbReference>
<dbReference type="Gene3D" id="3.40.50.300">
    <property type="entry name" value="P-loop containing nucleotide triphosphate hydrolases"/>
    <property type="match status" value="1"/>
</dbReference>
<dbReference type="Pfam" id="PF00271">
    <property type="entry name" value="Helicase_C"/>
    <property type="match status" value="1"/>
</dbReference>
<evidence type="ECO:0000313" key="4">
    <source>
        <dbReference type="Proteomes" id="UP001151699"/>
    </source>
</evidence>
<feature type="compositionally biased region" description="Gly residues" evidence="1">
    <location>
        <begin position="106"/>
        <end position="115"/>
    </location>
</feature>
<keyword evidence="3" id="KW-0547">Nucleotide-binding</keyword>
<evidence type="ECO:0000259" key="2">
    <source>
        <dbReference type="PROSITE" id="PS51194"/>
    </source>
</evidence>
<feature type="non-terminal residue" evidence="3">
    <location>
        <position position="1"/>
    </location>
</feature>
<proteinExistence type="predicted"/>
<feature type="domain" description="Helicase C-terminal" evidence="2">
    <location>
        <begin position="1"/>
        <end position="88"/>
    </location>
</feature>
<dbReference type="PROSITE" id="PS51194">
    <property type="entry name" value="HELICASE_CTER"/>
    <property type="match status" value="1"/>
</dbReference>
<sequence>MRENLKAEMNAVKKTQHNDVEDVKFVINYDYPNNSEDYVHRIGRTGRSNNTGTAYTLFTAQNAAKANDLINVLKEANQVINPRLFDMAKSGGFGRSRFNRDRYNNRGGGNYGRGNGYESKDMPMKDNYGNKGNDYNRDNFGRDRDRSDMHSSGRSRFSDMPKSDNQPSRFSNHGDNNSANTGVRSGGRFQNGGGSRFSNNDNRSAPSAPDSYQNRNKDNFYDQSPAKYNRPPPAINSTVSQSNSAYPNQSNQYNNYNQQSGDASRPPPPASNGGNYQYGGGFNAPLPSMYSFPPPPLPT</sequence>